<evidence type="ECO:0000256" key="1">
    <source>
        <dbReference type="ARBA" id="ARBA00005781"/>
    </source>
</evidence>
<dbReference type="PROSITE" id="PS01015">
    <property type="entry name" value="RIBOSOMAL_L19"/>
    <property type="match status" value="1"/>
</dbReference>
<dbReference type="PIRSF" id="PIRSF002191">
    <property type="entry name" value="Ribosomal_L19"/>
    <property type="match status" value="1"/>
</dbReference>
<evidence type="ECO:0000256" key="2">
    <source>
        <dbReference type="ARBA" id="ARBA00022980"/>
    </source>
</evidence>
<dbReference type="InterPro" id="IPR018257">
    <property type="entry name" value="Ribosomal_bL19_CS"/>
</dbReference>
<comment type="function">
    <text evidence="5 6">This protein is located at the 30S-50S ribosomal subunit interface and may play a role in the structure and function of the aminoacyl-tRNA binding site.</text>
</comment>
<dbReference type="GO" id="GO:0003735">
    <property type="term" value="F:structural constituent of ribosome"/>
    <property type="evidence" value="ECO:0007669"/>
    <property type="project" value="InterPro"/>
</dbReference>
<dbReference type="PANTHER" id="PTHR15680">
    <property type="entry name" value="RIBOSOMAL PROTEIN L19"/>
    <property type="match status" value="1"/>
</dbReference>
<dbReference type="GO" id="GO:0006412">
    <property type="term" value="P:translation"/>
    <property type="evidence" value="ECO:0007669"/>
    <property type="project" value="UniProtKB-UniRule"/>
</dbReference>
<protein>
    <recommendedName>
        <fullName evidence="4 5">Large ribosomal subunit protein bL19</fullName>
    </recommendedName>
</protein>
<keyword evidence="2 5" id="KW-0689">Ribosomal protein</keyword>
<dbReference type="Pfam" id="PF01245">
    <property type="entry name" value="Ribosomal_L19"/>
    <property type="match status" value="1"/>
</dbReference>
<evidence type="ECO:0000256" key="5">
    <source>
        <dbReference type="HAMAP-Rule" id="MF_00402"/>
    </source>
</evidence>
<dbReference type="NCBIfam" id="TIGR01024">
    <property type="entry name" value="rplS_bact"/>
    <property type="match status" value="1"/>
</dbReference>
<dbReference type="PANTHER" id="PTHR15680:SF9">
    <property type="entry name" value="LARGE RIBOSOMAL SUBUNIT PROTEIN BL19M"/>
    <property type="match status" value="1"/>
</dbReference>
<dbReference type="HAMAP" id="MF_00402">
    <property type="entry name" value="Ribosomal_bL19"/>
    <property type="match status" value="1"/>
</dbReference>
<evidence type="ECO:0000256" key="6">
    <source>
        <dbReference type="RuleBase" id="RU000559"/>
    </source>
</evidence>
<accession>A0A955J1B6</accession>
<dbReference type="SUPFAM" id="SSF50104">
    <property type="entry name" value="Translation proteins SH3-like domain"/>
    <property type="match status" value="1"/>
</dbReference>
<dbReference type="GO" id="GO:0022625">
    <property type="term" value="C:cytosolic large ribosomal subunit"/>
    <property type="evidence" value="ECO:0007669"/>
    <property type="project" value="TreeGrafter"/>
</dbReference>
<dbReference type="InterPro" id="IPR038657">
    <property type="entry name" value="Ribosomal_bL19_sf"/>
</dbReference>
<evidence type="ECO:0000256" key="4">
    <source>
        <dbReference type="ARBA" id="ARBA00035171"/>
    </source>
</evidence>
<sequence>MEEQTVQDQENNVNTPVASVTEFGVGDTVRIHYRITEGNKTRVQPYEGIVISKKGEGVSKTFTVRRIGANNIGVERIFPVFSPHIEALDVIKRGDVRRAKLYYLRDKVGRAAMRVKEAK</sequence>
<gene>
    <name evidence="5 7" type="primary">rplS</name>
    <name evidence="7" type="ORF">KC980_00100</name>
</gene>
<proteinExistence type="inferred from homology"/>
<dbReference type="InterPro" id="IPR001857">
    <property type="entry name" value="Ribosomal_bL19"/>
</dbReference>
<evidence type="ECO:0000313" key="8">
    <source>
        <dbReference type="Proteomes" id="UP000740557"/>
    </source>
</evidence>
<dbReference type="EMBL" id="JAGQNX010000004">
    <property type="protein sequence ID" value="MCA9307894.1"/>
    <property type="molecule type" value="Genomic_DNA"/>
</dbReference>
<dbReference type="PRINTS" id="PR00061">
    <property type="entry name" value="RIBOSOMALL19"/>
</dbReference>
<reference evidence="7" key="1">
    <citation type="submission" date="2020-04" db="EMBL/GenBank/DDBJ databases">
        <authorList>
            <person name="Zhang T."/>
        </authorList>
    </citation>
    <scope>NUCLEOTIDE SEQUENCE</scope>
    <source>
        <strain evidence="7">HKST-UBA79</strain>
    </source>
</reference>
<comment type="caution">
    <text evidence="7">The sequence shown here is derived from an EMBL/GenBank/DDBJ whole genome shotgun (WGS) entry which is preliminary data.</text>
</comment>
<evidence type="ECO:0000256" key="3">
    <source>
        <dbReference type="ARBA" id="ARBA00023274"/>
    </source>
</evidence>
<dbReference type="InterPro" id="IPR008991">
    <property type="entry name" value="Translation_prot_SH3-like_sf"/>
</dbReference>
<name>A0A955J1B6_UNCKA</name>
<evidence type="ECO:0000313" key="7">
    <source>
        <dbReference type="EMBL" id="MCA9307894.1"/>
    </source>
</evidence>
<comment type="similarity">
    <text evidence="1 5 6">Belongs to the bacterial ribosomal protein bL19 family.</text>
</comment>
<keyword evidence="3 5" id="KW-0687">Ribonucleoprotein</keyword>
<dbReference type="AlphaFoldDB" id="A0A955J1B6"/>
<reference evidence="7" key="2">
    <citation type="journal article" date="2021" name="Microbiome">
        <title>Successional dynamics and alternative stable states in a saline activated sludge microbial community over 9 years.</title>
        <authorList>
            <person name="Wang Y."/>
            <person name="Ye J."/>
            <person name="Ju F."/>
            <person name="Liu L."/>
            <person name="Boyd J.A."/>
            <person name="Deng Y."/>
            <person name="Parks D.H."/>
            <person name="Jiang X."/>
            <person name="Yin X."/>
            <person name="Woodcroft B.J."/>
            <person name="Tyson G.W."/>
            <person name="Hugenholtz P."/>
            <person name="Polz M.F."/>
            <person name="Zhang T."/>
        </authorList>
    </citation>
    <scope>NUCLEOTIDE SEQUENCE</scope>
    <source>
        <strain evidence="7">HKST-UBA79</strain>
    </source>
</reference>
<dbReference type="Gene3D" id="2.30.30.790">
    <property type="match status" value="1"/>
</dbReference>
<organism evidence="7 8">
    <name type="scientific">candidate division WWE3 bacterium</name>
    <dbReference type="NCBI Taxonomy" id="2053526"/>
    <lineage>
        <taxon>Bacteria</taxon>
        <taxon>Katanobacteria</taxon>
    </lineage>
</organism>
<dbReference type="Proteomes" id="UP000740557">
    <property type="component" value="Unassembled WGS sequence"/>
</dbReference>